<evidence type="ECO:0000256" key="5">
    <source>
        <dbReference type="SAM" id="MobiDB-lite"/>
    </source>
</evidence>
<evidence type="ECO:0000256" key="4">
    <source>
        <dbReference type="ARBA" id="ARBA00023136"/>
    </source>
</evidence>
<evidence type="ECO:0000256" key="1">
    <source>
        <dbReference type="ARBA" id="ARBA00004141"/>
    </source>
</evidence>
<feature type="compositionally biased region" description="Acidic residues" evidence="5">
    <location>
        <begin position="275"/>
        <end position="290"/>
    </location>
</feature>
<protein>
    <recommendedName>
        <fullName evidence="9">PQ loop repeat-domain-containing protein</fullName>
    </recommendedName>
</protein>
<evidence type="ECO:0000256" key="2">
    <source>
        <dbReference type="ARBA" id="ARBA00022692"/>
    </source>
</evidence>
<keyword evidence="8" id="KW-1185">Reference proteome</keyword>
<evidence type="ECO:0000256" key="3">
    <source>
        <dbReference type="ARBA" id="ARBA00022989"/>
    </source>
</evidence>
<evidence type="ECO:0000313" key="7">
    <source>
        <dbReference type="EMBL" id="PSR77380.1"/>
    </source>
</evidence>
<feature type="region of interest" description="Disordered" evidence="5">
    <location>
        <begin position="270"/>
        <end position="316"/>
    </location>
</feature>
<evidence type="ECO:0000256" key="6">
    <source>
        <dbReference type="SAM" id="Phobius"/>
    </source>
</evidence>
<dbReference type="Pfam" id="PF04193">
    <property type="entry name" value="PQ-loop"/>
    <property type="match status" value="2"/>
</dbReference>
<feature type="transmembrane region" description="Helical" evidence="6">
    <location>
        <begin position="30"/>
        <end position="50"/>
    </location>
</feature>
<feature type="transmembrane region" description="Helical" evidence="6">
    <location>
        <begin position="211"/>
        <end position="230"/>
    </location>
</feature>
<keyword evidence="2 6" id="KW-0812">Transmembrane</keyword>
<evidence type="ECO:0000313" key="8">
    <source>
        <dbReference type="Proteomes" id="UP000241462"/>
    </source>
</evidence>
<keyword evidence="4 6" id="KW-0472">Membrane</keyword>
<feature type="transmembrane region" description="Helical" evidence="6">
    <location>
        <begin position="242"/>
        <end position="265"/>
    </location>
</feature>
<dbReference type="OrthoDB" id="19344at2759"/>
<dbReference type="EMBL" id="KZ678656">
    <property type="protein sequence ID" value="PSR77380.1"/>
    <property type="molecule type" value="Genomic_DNA"/>
</dbReference>
<feature type="transmembrane region" description="Helical" evidence="6">
    <location>
        <begin position="101"/>
        <end position="127"/>
    </location>
</feature>
<keyword evidence="3 6" id="KW-1133">Transmembrane helix</keyword>
<feature type="transmembrane region" description="Helical" evidence="6">
    <location>
        <begin position="62"/>
        <end position="81"/>
    </location>
</feature>
<evidence type="ECO:0008006" key="9">
    <source>
        <dbReference type="Google" id="ProtNLM"/>
    </source>
</evidence>
<dbReference type="Gene3D" id="1.20.1280.290">
    <property type="match status" value="1"/>
</dbReference>
<dbReference type="InterPro" id="IPR006603">
    <property type="entry name" value="PQ-loop_rpt"/>
</dbReference>
<reference evidence="7 8" key="1">
    <citation type="journal article" date="2018" name="Mycol. Prog.">
        <title>Coniella lustricola, a new species from submerged detritus.</title>
        <authorList>
            <person name="Raudabaugh D.B."/>
            <person name="Iturriaga T."/>
            <person name="Carver A."/>
            <person name="Mondo S."/>
            <person name="Pangilinan J."/>
            <person name="Lipzen A."/>
            <person name="He G."/>
            <person name="Amirebrahimi M."/>
            <person name="Grigoriev I.V."/>
            <person name="Miller A.N."/>
        </authorList>
    </citation>
    <scope>NUCLEOTIDE SEQUENCE [LARGE SCALE GENOMIC DNA]</scope>
    <source>
        <strain evidence="7 8">B22-T-1</strain>
    </source>
</reference>
<proteinExistence type="predicted"/>
<sequence length="316" mass="34121">MIFHLFSASGAPSQPAVCRALNYVDYTNFGISLALLIGILLSYFPQHFRIISRGTSFGLSPYFVLLGTTSATAAFANIIVLPPSRTSIDCCRVISGFACTAGLLGIAQITVQWLCFGLITILFLVYFPKATPNTPHPESDPQPPSYRSAVIVVLICLVFALAIGIASAVVVLQQSPHAAWQWANALGITATALASIQYFPQIYTTYKLKSLGSLSIPMMCVQTPGGFLWAASLAARLGWEGWSAWILYVFISTLQGVVLGMGLWYKWKGKGKGQEEDEEEVEEEVEEEGESQGGGGGGGGQRREDEENAPLLANRE</sequence>
<dbReference type="Proteomes" id="UP000241462">
    <property type="component" value="Unassembled WGS sequence"/>
</dbReference>
<feature type="transmembrane region" description="Helical" evidence="6">
    <location>
        <begin position="148"/>
        <end position="172"/>
    </location>
</feature>
<name>A0A2T2ZUX7_9PEZI</name>
<feature type="transmembrane region" description="Helical" evidence="6">
    <location>
        <begin position="178"/>
        <end position="199"/>
    </location>
</feature>
<dbReference type="InParanoid" id="A0A2T2ZUX7"/>
<dbReference type="SMART" id="SM00679">
    <property type="entry name" value="CTNS"/>
    <property type="match status" value="2"/>
</dbReference>
<organism evidence="7 8">
    <name type="scientific">Coniella lustricola</name>
    <dbReference type="NCBI Taxonomy" id="2025994"/>
    <lineage>
        <taxon>Eukaryota</taxon>
        <taxon>Fungi</taxon>
        <taxon>Dikarya</taxon>
        <taxon>Ascomycota</taxon>
        <taxon>Pezizomycotina</taxon>
        <taxon>Sordariomycetes</taxon>
        <taxon>Sordariomycetidae</taxon>
        <taxon>Diaporthales</taxon>
        <taxon>Schizoparmaceae</taxon>
        <taxon>Coniella</taxon>
    </lineage>
</organism>
<gene>
    <name evidence="7" type="ORF">BD289DRAFT_509423</name>
</gene>
<dbReference type="GO" id="GO:0016020">
    <property type="term" value="C:membrane"/>
    <property type="evidence" value="ECO:0007669"/>
    <property type="project" value="UniProtKB-SubCell"/>
</dbReference>
<comment type="subcellular location">
    <subcellularLocation>
        <location evidence="1">Membrane</location>
        <topology evidence="1">Multi-pass membrane protein</topology>
    </subcellularLocation>
</comment>
<dbReference type="AlphaFoldDB" id="A0A2T2ZUX7"/>
<dbReference type="PANTHER" id="PTHR16201:SF11">
    <property type="entry name" value="PQ-LOOP REPEAT-CONTAINING PROTEIN"/>
    <property type="match status" value="1"/>
</dbReference>
<dbReference type="InterPro" id="IPR051415">
    <property type="entry name" value="LAAT-1"/>
</dbReference>
<dbReference type="PANTHER" id="PTHR16201">
    <property type="entry name" value="SEVEN TRANSMEMBRANE PROTEIN 1-RELATED"/>
    <property type="match status" value="1"/>
</dbReference>
<accession>A0A2T2ZUX7</accession>
<feature type="compositionally biased region" description="Gly residues" evidence="5">
    <location>
        <begin position="291"/>
        <end position="300"/>
    </location>
</feature>